<evidence type="ECO:0000313" key="1">
    <source>
        <dbReference type="EMBL" id="CSB24094.1"/>
    </source>
</evidence>
<accession>A0A655S6L8</accession>
<organism evidence="1 2">
    <name type="scientific">Vibrio cholerae</name>
    <dbReference type="NCBI Taxonomy" id="666"/>
    <lineage>
        <taxon>Bacteria</taxon>
        <taxon>Pseudomonadati</taxon>
        <taxon>Pseudomonadota</taxon>
        <taxon>Gammaproteobacteria</taxon>
        <taxon>Vibrionales</taxon>
        <taxon>Vibrionaceae</taxon>
        <taxon>Vibrio</taxon>
    </lineage>
</organism>
<dbReference type="Proteomes" id="UP000044806">
    <property type="component" value="Unassembled WGS sequence"/>
</dbReference>
<name>A0A655S6L8_VIBCL</name>
<reference evidence="1 2" key="1">
    <citation type="submission" date="2015-07" db="EMBL/GenBank/DDBJ databases">
        <authorList>
            <consortium name="Pathogen Informatics"/>
        </authorList>
    </citation>
    <scope>NUCLEOTIDE SEQUENCE [LARGE SCALE GENOMIC DNA]</scope>
    <source>
        <strain evidence="1 2">A51</strain>
    </source>
</reference>
<proteinExistence type="predicted"/>
<evidence type="ECO:0000313" key="2">
    <source>
        <dbReference type="Proteomes" id="UP000044806"/>
    </source>
</evidence>
<protein>
    <submittedName>
        <fullName evidence="1">Uncharacterized protein</fullName>
    </submittedName>
</protein>
<dbReference type="AlphaFoldDB" id="A0A655S6L8"/>
<sequence length="148" mass="17511">MACTIFQDVTAFSDVRDLLCAAWLLRKVLTRENQRRWRIFTLDGQFPSHCRFHLVTWAPCAHVWCHTQRSDLLNWLVSWAIFTQTDRVMRVHLDILHFHQCCHTHRVTRVFHKHQEGCTVRDKTAVQRDTVDDGRHTKLTHTVVDVVA</sequence>
<gene>
    <name evidence="1" type="ORF">ERS013165_03966</name>
</gene>
<dbReference type="EMBL" id="CWOW01000094">
    <property type="protein sequence ID" value="CSB24094.1"/>
    <property type="molecule type" value="Genomic_DNA"/>
</dbReference>